<comment type="caution">
    <text evidence="2">The sequence shown here is derived from an EMBL/GenBank/DDBJ whole genome shotgun (WGS) entry which is preliminary data.</text>
</comment>
<accession>A0ABQ5ZYU6</accession>
<organism evidence="2 3">
    <name type="scientific">Acidocella aquatica</name>
    <dbReference type="NCBI Taxonomy" id="1922313"/>
    <lineage>
        <taxon>Bacteria</taxon>
        <taxon>Pseudomonadati</taxon>
        <taxon>Pseudomonadota</taxon>
        <taxon>Alphaproteobacteria</taxon>
        <taxon>Acetobacterales</taxon>
        <taxon>Acidocellaceae</taxon>
        <taxon>Acidocella</taxon>
    </lineage>
</organism>
<evidence type="ECO:0000313" key="2">
    <source>
        <dbReference type="EMBL" id="GLR65391.1"/>
    </source>
</evidence>
<dbReference type="EMBL" id="BSOS01000003">
    <property type="protein sequence ID" value="GLR65391.1"/>
    <property type="molecule type" value="Genomic_DNA"/>
</dbReference>
<evidence type="ECO:0000313" key="3">
    <source>
        <dbReference type="Proteomes" id="UP001156641"/>
    </source>
</evidence>
<proteinExistence type="predicted"/>
<keyword evidence="3" id="KW-1185">Reference proteome</keyword>
<feature type="compositionally biased region" description="Low complexity" evidence="1">
    <location>
        <begin position="114"/>
        <end position="123"/>
    </location>
</feature>
<protein>
    <submittedName>
        <fullName evidence="2">Uncharacterized protein</fullName>
    </submittedName>
</protein>
<gene>
    <name evidence="2" type="ORF">GCM10010909_00690</name>
</gene>
<dbReference type="Proteomes" id="UP001156641">
    <property type="component" value="Unassembled WGS sequence"/>
</dbReference>
<feature type="compositionally biased region" description="Basic and acidic residues" evidence="1">
    <location>
        <begin position="124"/>
        <end position="133"/>
    </location>
</feature>
<sequence length="133" mass="14089">MHVNNVYQHNLTIINHTNVSYMGGAGGLRAVPSAQDRLAEHDNHVQVTADEARHISGAEANPAFALSHNNGHPAILATSRPAAFQGGDNQKPLASTAGHAVTNNRQMNRPAIPTNPAEHAAAPTHHENGPQKQ</sequence>
<feature type="region of interest" description="Disordered" evidence="1">
    <location>
        <begin position="82"/>
        <end position="133"/>
    </location>
</feature>
<evidence type="ECO:0000256" key="1">
    <source>
        <dbReference type="SAM" id="MobiDB-lite"/>
    </source>
</evidence>
<reference evidence="3" key="1">
    <citation type="journal article" date="2019" name="Int. J. Syst. Evol. Microbiol.">
        <title>The Global Catalogue of Microorganisms (GCM) 10K type strain sequencing project: providing services to taxonomists for standard genome sequencing and annotation.</title>
        <authorList>
            <consortium name="The Broad Institute Genomics Platform"/>
            <consortium name="The Broad Institute Genome Sequencing Center for Infectious Disease"/>
            <person name="Wu L."/>
            <person name="Ma J."/>
        </authorList>
    </citation>
    <scope>NUCLEOTIDE SEQUENCE [LARGE SCALE GENOMIC DNA]</scope>
    <source>
        <strain evidence="3">NBRC 112502</strain>
    </source>
</reference>
<name>A0ABQ5ZYU6_9PROT</name>